<evidence type="ECO:0000256" key="1">
    <source>
        <dbReference type="SAM" id="MobiDB-lite"/>
    </source>
</evidence>
<accession>A0A9P6ZJR0</accession>
<reference evidence="2" key="1">
    <citation type="journal article" date="2020" name="New Phytol.">
        <title>Comparative genomics reveals dynamic genome evolution in host specialist ectomycorrhizal fungi.</title>
        <authorList>
            <person name="Lofgren L.A."/>
            <person name="Nguyen N.H."/>
            <person name="Vilgalys R."/>
            <person name="Ruytinx J."/>
            <person name="Liao H.L."/>
            <person name="Branco S."/>
            <person name="Kuo A."/>
            <person name="LaButti K."/>
            <person name="Lipzen A."/>
            <person name="Andreopoulos W."/>
            <person name="Pangilinan J."/>
            <person name="Riley R."/>
            <person name="Hundley H."/>
            <person name="Na H."/>
            <person name="Barry K."/>
            <person name="Grigoriev I.V."/>
            <person name="Stajich J.E."/>
            <person name="Kennedy P.G."/>
        </authorList>
    </citation>
    <scope>NUCLEOTIDE SEQUENCE</scope>
    <source>
        <strain evidence="2">DOB743</strain>
    </source>
</reference>
<gene>
    <name evidence="2" type="ORF">EV702DRAFT_1142686</name>
</gene>
<comment type="caution">
    <text evidence="2">The sequence shown here is derived from an EMBL/GenBank/DDBJ whole genome shotgun (WGS) entry which is preliminary data.</text>
</comment>
<evidence type="ECO:0000313" key="2">
    <source>
        <dbReference type="EMBL" id="KAG1769147.1"/>
    </source>
</evidence>
<name>A0A9P6ZJR0_9AGAM</name>
<dbReference type="Proteomes" id="UP000714275">
    <property type="component" value="Unassembled WGS sequence"/>
</dbReference>
<organism evidence="2 3">
    <name type="scientific">Suillus placidus</name>
    <dbReference type="NCBI Taxonomy" id="48579"/>
    <lineage>
        <taxon>Eukaryota</taxon>
        <taxon>Fungi</taxon>
        <taxon>Dikarya</taxon>
        <taxon>Basidiomycota</taxon>
        <taxon>Agaricomycotina</taxon>
        <taxon>Agaricomycetes</taxon>
        <taxon>Agaricomycetidae</taxon>
        <taxon>Boletales</taxon>
        <taxon>Suillineae</taxon>
        <taxon>Suillaceae</taxon>
        <taxon>Suillus</taxon>
    </lineage>
</organism>
<evidence type="ECO:0000313" key="3">
    <source>
        <dbReference type="Proteomes" id="UP000714275"/>
    </source>
</evidence>
<dbReference type="EMBL" id="JABBWD010000074">
    <property type="protein sequence ID" value="KAG1769147.1"/>
    <property type="molecule type" value="Genomic_DNA"/>
</dbReference>
<sequence>MMLKAEKPPSLDRNFSGKETIHKHSDKPRHPGNIIGILRKMIETTRPDSVQNSAIKNSAINYLCIIADHEDIHQAMIGLLRSEIMKNGKILAEMLSSQPVKLLRVAATLDSLSSHGEIRQIVQEMPEYKNLAEDALHYLYPHHHPPNMVDLYTSASQAIKSIIWAFNAYNTKEKGRAYTK</sequence>
<feature type="compositionally biased region" description="Basic and acidic residues" evidence="1">
    <location>
        <begin position="1"/>
        <end position="23"/>
    </location>
</feature>
<dbReference type="AlphaFoldDB" id="A0A9P6ZJR0"/>
<protein>
    <submittedName>
        <fullName evidence="2">Uncharacterized protein</fullName>
    </submittedName>
</protein>
<proteinExistence type="predicted"/>
<feature type="region of interest" description="Disordered" evidence="1">
    <location>
        <begin position="1"/>
        <end position="32"/>
    </location>
</feature>
<keyword evidence="3" id="KW-1185">Reference proteome</keyword>